<accession>A0A2S6BXW9</accession>
<dbReference type="EMBL" id="PNEN01001707">
    <property type="protein sequence ID" value="PPJ52299.1"/>
    <property type="molecule type" value="Genomic_DNA"/>
</dbReference>
<feature type="transmembrane region" description="Helical" evidence="7">
    <location>
        <begin position="454"/>
        <end position="477"/>
    </location>
</feature>
<feature type="transmembrane region" description="Helical" evidence="7">
    <location>
        <begin position="144"/>
        <end position="167"/>
    </location>
</feature>
<feature type="transmembrane region" description="Helical" evidence="7">
    <location>
        <begin position="486"/>
        <end position="509"/>
    </location>
</feature>
<protein>
    <recommendedName>
        <fullName evidence="10">Major facilitator superfamily (MFS) profile domain-containing protein</fullName>
    </recommendedName>
</protein>
<comment type="caution">
    <text evidence="8">The sequence shown here is derived from an EMBL/GenBank/DDBJ whole genome shotgun (WGS) entry which is preliminary data.</text>
</comment>
<name>A0A2S6BXW9_9PEZI</name>
<gene>
    <name evidence="8" type="ORF">CBER1_09253</name>
</gene>
<feature type="transmembrane region" description="Helical" evidence="7">
    <location>
        <begin position="237"/>
        <end position="258"/>
    </location>
</feature>
<evidence type="ECO:0000256" key="4">
    <source>
        <dbReference type="ARBA" id="ARBA00023136"/>
    </source>
</evidence>
<evidence type="ECO:0000313" key="8">
    <source>
        <dbReference type="EMBL" id="PPJ52299.1"/>
    </source>
</evidence>
<feature type="region of interest" description="Disordered" evidence="6">
    <location>
        <begin position="1"/>
        <end position="36"/>
    </location>
</feature>
<feature type="transmembrane region" description="Helical" evidence="7">
    <location>
        <begin position="211"/>
        <end position="231"/>
    </location>
</feature>
<dbReference type="PANTHER" id="PTHR23507">
    <property type="entry name" value="ZGC:174356"/>
    <property type="match status" value="1"/>
</dbReference>
<keyword evidence="5" id="KW-0175">Coiled coil</keyword>
<dbReference type="Proteomes" id="UP000237631">
    <property type="component" value="Unassembled WGS sequence"/>
</dbReference>
<evidence type="ECO:0000313" key="9">
    <source>
        <dbReference type="Proteomes" id="UP000237631"/>
    </source>
</evidence>
<dbReference type="PANTHER" id="PTHR23507:SF1">
    <property type="entry name" value="FI18259P1-RELATED"/>
    <property type="match status" value="1"/>
</dbReference>
<evidence type="ECO:0000256" key="5">
    <source>
        <dbReference type="SAM" id="Coils"/>
    </source>
</evidence>
<keyword evidence="2 7" id="KW-0812">Transmembrane</keyword>
<dbReference type="AlphaFoldDB" id="A0A2S6BXW9"/>
<dbReference type="Gene3D" id="1.20.1250.20">
    <property type="entry name" value="MFS general substrate transporter like domains"/>
    <property type="match status" value="1"/>
</dbReference>
<evidence type="ECO:0000256" key="1">
    <source>
        <dbReference type="ARBA" id="ARBA00004141"/>
    </source>
</evidence>
<feature type="transmembrane region" description="Helical" evidence="7">
    <location>
        <begin position="346"/>
        <end position="370"/>
    </location>
</feature>
<dbReference type="GO" id="GO:0016020">
    <property type="term" value="C:membrane"/>
    <property type="evidence" value="ECO:0007669"/>
    <property type="project" value="UniProtKB-SubCell"/>
</dbReference>
<keyword evidence="9" id="KW-1185">Reference proteome</keyword>
<dbReference type="SUPFAM" id="SSF103473">
    <property type="entry name" value="MFS general substrate transporter"/>
    <property type="match status" value="1"/>
</dbReference>
<evidence type="ECO:0000256" key="7">
    <source>
        <dbReference type="SAM" id="Phobius"/>
    </source>
</evidence>
<sequence>MADVTAGRHGRREELAPFLDPISSSEHAPEHQHPPPKKAQEWPWLLVVALVLAVAVVSDIGEALFSVPKVRLFESAICARYHAGNDPDAFGPGKHDIPEHLCKLDPIQDSLAGLLGWQLFFEGVPAILLPVPFGHLADQLGRRWILACALAGFAMSYLWTLFIIGATDWPTQWVWSSPAFYLLGGGPIVASNLLTTIVADVVPPESRSTVFFYRFCTDFVANLAIPPIASLLMSKNIWIPLLSGALFQASSVVMVLAIPESAPANMTKESEQADEWSPIDMDAPSDGVASFVGKRYKLWLRRARSSLSLILRDNAIAAIIWTFLLFEVGLQSKQVLFQYASKRYGWTLAQAALLPTLRSAITIVLFTAVLPELTAYMSRYISKPALKDLLLAKGSIVLLLLGAIVLSISAKSALMISGLVIFSLGSGFEPAARSLVTALVEANSNVGTSEIGGLYAIISVMEGVGKLIAALGMSFALRIGLRMGELWYGLPFAVAAALFAIIAQVLSILEPQILLVQINIGGTSPVDRDAWKLPPLLPKHCSHSAPHSNQLSSRFQRDGVTHAQRARGQLAASEARLKRLELDAAEERAAIDAVKQLKQQHNPSNLFNTLSQEIRDMVWGYCVAPGKVFVAKLKDGGDVRFREFSEYEMPHLALLATDKSIRNQAAKILFGKNQFLFTHVSPHDRRHFLFDDGFDDSDEEAAVVTLTRLAQIHLRSASVAFDLHSPTLYSVLDTAGVMRDSRFIGPVPWSQLTRDQKVSYAHDSTIKQTHFTAHQLMVALIYECTSLRTLELNFTNAYCQLGCCRVVSALTDTIASKTYWWPEHFSLRVLGLKNKQERDSFVHAVSAGTQRAGSVITVIFEKCEVPKSMFGDRVVPRPALDQLAEEDLDNELVEEVVQIEADMDDE</sequence>
<comment type="subcellular location">
    <subcellularLocation>
        <location evidence="1">Membrane</location>
        <topology evidence="1">Multi-pass membrane protein</topology>
    </subcellularLocation>
</comment>
<feature type="transmembrane region" description="Helical" evidence="7">
    <location>
        <begin position="42"/>
        <end position="65"/>
    </location>
</feature>
<dbReference type="Pfam" id="PF07690">
    <property type="entry name" value="MFS_1"/>
    <property type="match status" value="1"/>
</dbReference>
<feature type="coiled-coil region" evidence="5">
    <location>
        <begin position="563"/>
        <end position="597"/>
    </location>
</feature>
<feature type="transmembrane region" description="Helical" evidence="7">
    <location>
        <begin position="390"/>
        <end position="410"/>
    </location>
</feature>
<dbReference type="OrthoDB" id="3647848at2759"/>
<dbReference type="InterPro" id="IPR036259">
    <property type="entry name" value="MFS_trans_sf"/>
</dbReference>
<organism evidence="8 9">
    <name type="scientific">Cercospora berteroae</name>
    <dbReference type="NCBI Taxonomy" id="357750"/>
    <lineage>
        <taxon>Eukaryota</taxon>
        <taxon>Fungi</taxon>
        <taxon>Dikarya</taxon>
        <taxon>Ascomycota</taxon>
        <taxon>Pezizomycotina</taxon>
        <taxon>Dothideomycetes</taxon>
        <taxon>Dothideomycetidae</taxon>
        <taxon>Mycosphaerellales</taxon>
        <taxon>Mycosphaerellaceae</taxon>
        <taxon>Cercospora</taxon>
    </lineage>
</organism>
<evidence type="ECO:0008006" key="10">
    <source>
        <dbReference type="Google" id="ProtNLM"/>
    </source>
</evidence>
<dbReference type="InterPro" id="IPR011701">
    <property type="entry name" value="MFS"/>
</dbReference>
<evidence type="ECO:0000256" key="2">
    <source>
        <dbReference type="ARBA" id="ARBA00022692"/>
    </source>
</evidence>
<feature type="transmembrane region" description="Helical" evidence="7">
    <location>
        <begin position="179"/>
        <end position="199"/>
    </location>
</feature>
<feature type="transmembrane region" description="Helical" evidence="7">
    <location>
        <begin position="307"/>
        <end position="326"/>
    </location>
</feature>
<keyword evidence="4 7" id="KW-0472">Membrane</keyword>
<evidence type="ECO:0000256" key="6">
    <source>
        <dbReference type="SAM" id="MobiDB-lite"/>
    </source>
</evidence>
<dbReference type="STRING" id="357750.A0A2S6BXW9"/>
<keyword evidence="3 7" id="KW-1133">Transmembrane helix</keyword>
<dbReference type="GO" id="GO:0022857">
    <property type="term" value="F:transmembrane transporter activity"/>
    <property type="evidence" value="ECO:0007669"/>
    <property type="project" value="InterPro"/>
</dbReference>
<reference evidence="9" key="1">
    <citation type="journal article" date="2017" name="bioRxiv">
        <title>Conservation of a gene cluster reveals novel cercosporin biosynthetic mechanisms and extends production to the genus Colletotrichum.</title>
        <authorList>
            <person name="de Jonge R."/>
            <person name="Ebert M.K."/>
            <person name="Huitt-Roehl C.R."/>
            <person name="Pal P."/>
            <person name="Suttle J.C."/>
            <person name="Spanner R.E."/>
            <person name="Neubauer J.D."/>
            <person name="Jurick W.M.II."/>
            <person name="Stott K.A."/>
            <person name="Secor G.A."/>
            <person name="Thomma B.P.H.J."/>
            <person name="Van de Peer Y."/>
            <person name="Townsend C.A."/>
            <person name="Bolton M.D."/>
        </authorList>
    </citation>
    <scope>NUCLEOTIDE SEQUENCE [LARGE SCALE GENOMIC DNA]</scope>
    <source>
        <strain evidence="9">CBS538.71</strain>
    </source>
</reference>
<proteinExistence type="predicted"/>
<evidence type="ECO:0000256" key="3">
    <source>
        <dbReference type="ARBA" id="ARBA00022989"/>
    </source>
</evidence>